<comment type="caution">
    <text evidence="3">The sequence shown here is derived from an EMBL/GenBank/DDBJ whole genome shotgun (WGS) entry which is preliminary data.</text>
</comment>
<dbReference type="AlphaFoldDB" id="A0A556A7A4"/>
<dbReference type="Gene3D" id="3.40.190.10">
    <property type="entry name" value="Periplasmic binding protein-like II"/>
    <property type="match status" value="1"/>
</dbReference>
<dbReference type="PROSITE" id="PS51318">
    <property type="entry name" value="TAT"/>
    <property type="match status" value="1"/>
</dbReference>
<dbReference type="InterPro" id="IPR042100">
    <property type="entry name" value="Bug_dom1"/>
</dbReference>
<evidence type="ECO:0000313" key="3">
    <source>
        <dbReference type="EMBL" id="TSH88770.1"/>
    </source>
</evidence>
<dbReference type="OrthoDB" id="8678477at2"/>
<accession>A0A556A7A4</accession>
<sequence length="327" mass="34580">MSITRRTLLRSLAAACGAAAFGRAHARDAAWPTRAIRLISPYAPGGASDISARILGERLGGMLGQQFVVENRPGAGTRIANEAVARAAPDGYTLLYAAAPYATASALFGKLSYDPQKDLRPVAMAVMAPLFLVVNAEAPYDSVESFLAYGKSKPEGLTFGSPAPASQPHLAAELLFRDAGVTGLNVHFRGDAMAYTELIAGRVDATLTAISSALPHIQSGRLRVLGVASEQPSAIYPQARPLREQGLPNVVASGWYGFMAPAATPQEIVGTLEGRIGEALRDPEIARKLLDQGLEAHPGTADEFARFMASETAKWSEVIRAADIRAE</sequence>
<dbReference type="PANTHER" id="PTHR42928">
    <property type="entry name" value="TRICARBOXYLATE-BINDING PROTEIN"/>
    <property type="match status" value="1"/>
</dbReference>
<dbReference type="Gene3D" id="3.40.190.150">
    <property type="entry name" value="Bordetella uptake gene, domain 1"/>
    <property type="match status" value="1"/>
</dbReference>
<proteinExistence type="inferred from homology"/>
<dbReference type="InterPro" id="IPR006311">
    <property type="entry name" value="TAT_signal"/>
</dbReference>
<name>A0A556A7A4_9BURK</name>
<dbReference type="InterPro" id="IPR005064">
    <property type="entry name" value="BUG"/>
</dbReference>
<dbReference type="CDD" id="cd07012">
    <property type="entry name" value="PBP2_Bug_TTT"/>
    <property type="match status" value="1"/>
</dbReference>
<dbReference type="RefSeq" id="WP_143950886.1">
    <property type="nucleotide sequence ID" value="NZ_BAABMB010000005.1"/>
</dbReference>
<dbReference type="SUPFAM" id="SSF53850">
    <property type="entry name" value="Periplasmic binding protein-like II"/>
    <property type="match status" value="1"/>
</dbReference>
<evidence type="ECO:0000313" key="4">
    <source>
        <dbReference type="Proteomes" id="UP000318405"/>
    </source>
</evidence>
<organism evidence="3 4">
    <name type="scientific">Verticiella sediminum</name>
    <dbReference type="NCBI Taxonomy" id="1247510"/>
    <lineage>
        <taxon>Bacteria</taxon>
        <taxon>Pseudomonadati</taxon>
        <taxon>Pseudomonadota</taxon>
        <taxon>Betaproteobacteria</taxon>
        <taxon>Burkholderiales</taxon>
        <taxon>Alcaligenaceae</taxon>
        <taxon>Verticiella</taxon>
    </lineage>
</organism>
<comment type="similarity">
    <text evidence="1">Belongs to the UPF0065 (bug) family.</text>
</comment>
<feature type="chain" id="PRO_5021712668" evidence="2">
    <location>
        <begin position="27"/>
        <end position="327"/>
    </location>
</feature>
<gene>
    <name evidence="3" type="ORF">FOZ76_24290</name>
</gene>
<dbReference type="Proteomes" id="UP000318405">
    <property type="component" value="Unassembled WGS sequence"/>
</dbReference>
<dbReference type="PANTHER" id="PTHR42928:SF5">
    <property type="entry name" value="BLR1237 PROTEIN"/>
    <property type="match status" value="1"/>
</dbReference>
<feature type="signal peptide" evidence="2">
    <location>
        <begin position="1"/>
        <end position="26"/>
    </location>
</feature>
<keyword evidence="4" id="KW-1185">Reference proteome</keyword>
<reference evidence="3 4" key="1">
    <citation type="submission" date="2019-07" db="EMBL/GenBank/DDBJ databases">
        <title>Qingshengfaniella alkalisoli gen. nov., sp. nov., isolated from saline soil.</title>
        <authorList>
            <person name="Xu L."/>
            <person name="Huang X.-X."/>
            <person name="Sun J.-Q."/>
        </authorList>
    </citation>
    <scope>NUCLEOTIDE SEQUENCE [LARGE SCALE GENOMIC DNA]</scope>
    <source>
        <strain evidence="3 4">DSM 27279</strain>
    </source>
</reference>
<dbReference type="EMBL" id="VLTJ01000042">
    <property type="protein sequence ID" value="TSH88770.1"/>
    <property type="molecule type" value="Genomic_DNA"/>
</dbReference>
<evidence type="ECO:0000256" key="2">
    <source>
        <dbReference type="SAM" id="SignalP"/>
    </source>
</evidence>
<dbReference type="Pfam" id="PF03401">
    <property type="entry name" value="TctC"/>
    <property type="match status" value="1"/>
</dbReference>
<protein>
    <submittedName>
        <fullName evidence="3">Tripartite tricarboxylate transporter substrate binding protein</fullName>
    </submittedName>
</protein>
<evidence type="ECO:0000256" key="1">
    <source>
        <dbReference type="ARBA" id="ARBA00006987"/>
    </source>
</evidence>
<keyword evidence="2" id="KW-0732">Signal</keyword>
<dbReference type="PIRSF" id="PIRSF017082">
    <property type="entry name" value="YflP"/>
    <property type="match status" value="1"/>
</dbReference>